<dbReference type="PANTHER" id="PTHR30346:SF17">
    <property type="entry name" value="LYSR FAMILY TRANSCRIPTIONAL REGULATOR"/>
    <property type="match status" value="1"/>
</dbReference>
<keyword evidence="4" id="KW-0804">Transcription</keyword>
<evidence type="ECO:0000256" key="1">
    <source>
        <dbReference type="ARBA" id="ARBA00009437"/>
    </source>
</evidence>
<dbReference type="PROSITE" id="PS50931">
    <property type="entry name" value="HTH_LYSR"/>
    <property type="match status" value="1"/>
</dbReference>
<keyword evidence="3" id="KW-0238">DNA-binding</keyword>
<evidence type="ECO:0000256" key="4">
    <source>
        <dbReference type="ARBA" id="ARBA00023163"/>
    </source>
</evidence>
<keyword evidence="7" id="KW-1185">Reference proteome</keyword>
<dbReference type="Pfam" id="PF03466">
    <property type="entry name" value="LysR_substrate"/>
    <property type="match status" value="1"/>
</dbReference>
<comment type="caution">
    <text evidence="6">The sequence shown here is derived from an EMBL/GenBank/DDBJ whole genome shotgun (WGS) entry which is preliminary data.</text>
</comment>
<dbReference type="Proteomes" id="UP000737171">
    <property type="component" value="Unassembled WGS sequence"/>
</dbReference>
<proteinExistence type="inferred from homology"/>
<comment type="similarity">
    <text evidence="1">Belongs to the LysR transcriptional regulatory family.</text>
</comment>
<dbReference type="InterPro" id="IPR005119">
    <property type="entry name" value="LysR_subst-bd"/>
</dbReference>
<dbReference type="EMBL" id="JABRWJ010000006">
    <property type="protein sequence ID" value="NRF69490.1"/>
    <property type="molecule type" value="Genomic_DNA"/>
</dbReference>
<evidence type="ECO:0000256" key="2">
    <source>
        <dbReference type="ARBA" id="ARBA00023015"/>
    </source>
</evidence>
<dbReference type="CDD" id="cd05466">
    <property type="entry name" value="PBP2_LTTR_substrate"/>
    <property type="match status" value="1"/>
</dbReference>
<gene>
    <name evidence="6" type="ORF">HLB44_21030</name>
</gene>
<name>A0ABX2ELP3_9BURK</name>
<dbReference type="RefSeq" id="WP_173126461.1">
    <property type="nucleotide sequence ID" value="NZ_JABRWJ010000006.1"/>
</dbReference>
<dbReference type="SUPFAM" id="SSF53850">
    <property type="entry name" value="Periplasmic binding protein-like II"/>
    <property type="match status" value="1"/>
</dbReference>
<reference evidence="6 7" key="1">
    <citation type="submission" date="2020-05" db="EMBL/GenBank/DDBJ databases">
        <title>Aquincola sp. isolate from soil.</title>
        <authorList>
            <person name="Han J."/>
            <person name="Kim D.-U."/>
        </authorList>
    </citation>
    <scope>NUCLEOTIDE SEQUENCE [LARGE SCALE GENOMIC DNA]</scope>
    <source>
        <strain evidence="6 7">S2</strain>
    </source>
</reference>
<dbReference type="Pfam" id="PF00126">
    <property type="entry name" value="HTH_1"/>
    <property type="match status" value="1"/>
</dbReference>
<dbReference type="PRINTS" id="PR00039">
    <property type="entry name" value="HTHLYSR"/>
</dbReference>
<organism evidence="6 7">
    <name type="scientific">Pseudaquabacterium terrae</name>
    <dbReference type="NCBI Taxonomy" id="2732868"/>
    <lineage>
        <taxon>Bacteria</taxon>
        <taxon>Pseudomonadati</taxon>
        <taxon>Pseudomonadota</taxon>
        <taxon>Betaproteobacteria</taxon>
        <taxon>Burkholderiales</taxon>
        <taxon>Sphaerotilaceae</taxon>
        <taxon>Pseudaquabacterium</taxon>
    </lineage>
</organism>
<evidence type="ECO:0000256" key="3">
    <source>
        <dbReference type="ARBA" id="ARBA00023125"/>
    </source>
</evidence>
<keyword evidence="2" id="KW-0805">Transcription regulation</keyword>
<dbReference type="Gene3D" id="1.10.10.10">
    <property type="entry name" value="Winged helix-like DNA-binding domain superfamily/Winged helix DNA-binding domain"/>
    <property type="match status" value="1"/>
</dbReference>
<dbReference type="PANTHER" id="PTHR30346">
    <property type="entry name" value="TRANSCRIPTIONAL DUAL REGULATOR HCAR-RELATED"/>
    <property type="match status" value="1"/>
</dbReference>
<dbReference type="InterPro" id="IPR036388">
    <property type="entry name" value="WH-like_DNA-bd_sf"/>
</dbReference>
<dbReference type="InterPro" id="IPR000847">
    <property type="entry name" value="LysR_HTH_N"/>
</dbReference>
<protein>
    <submittedName>
        <fullName evidence="6">LysR family transcriptional regulator</fullName>
    </submittedName>
</protein>
<dbReference type="InterPro" id="IPR036390">
    <property type="entry name" value="WH_DNA-bd_sf"/>
</dbReference>
<accession>A0ABX2ELP3</accession>
<sequence>MELYQIRYFLAVAETLNFTRASERSYVSQPALTKAIQRLEEAIGGRLFDRGKSVVQLTELGHAMLPNFRRIYDSALQAREQARRLTSAQKDAVRVGVMCTIAFEQVLPGFAAVLEGRIAVALNFREGNLEALTDALDRGDIELGLMCSPHETPRRFEALPLFDEDYVIAFGDDHRFNGRTQIETAELHREHYCERTFCEFSHYIERLLDARGVELQVVQQSHREDWIQAFVRANFGIAFMPHSLARSAGLAHARTVDCPIVRQVKLLRLAERPPTPAQQAVIDALRGYRWPAADAACVPAPPQPAFNASNS</sequence>
<evidence type="ECO:0000313" key="7">
    <source>
        <dbReference type="Proteomes" id="UP000737171"/>
    </source>
</evidence>
<evidence type="ECO:0000259" key="5">
    <source>
        <dbReference type="PROSITE" id="PS50931"/>
    </source>
</evidence>
<dbReference type="SUPFAM" id="SSF46785">
    <property type="entry name" value="Winged helix' DNA-binding domain"/>
    <property type="match status" value="1"/>
</dbReference>
<dbReference type="Gene3D" id="3.40.190.290">
    <property type="match status" value="1"/>
</dbReference>
<feature type="domain" description="HTH lysR-type" evidence="5">
    <location>
        <begin position="1"/>
        <end position="58"/>
    </location>
</feature>
<evidence type="ECO:0000313" key="6">
    <source>
        <dbReference type="EMBL" id="NRF69490.1"/>
    </source>
</evidence>